<dbReference type="InterPro" id="IPR027417">
    <property type="entry name" value="P-loop_NTPase"/>
</dbReference>
<dbReference type="GO" id="GO:0005524">
    <property type="term" value="F:ATP binding"/>
    <property type="evidence" value="ECO:0007669"/>
    <property type="project" value="UniProtKB-KW"/>
</dbReference>
<dbReference type="Gene3D" id="3.40.50.300">
    <property type="entry name" value="P-loop containing nucleotide triphosphate hydrolases"/>
    <property type="match status" value="1"/>
</dbReference>
<dbReference type="CDD" id="cd02038">
    <property type="entry name" value="FlhG-like"/>
    <property type="match status" value="1"/>
</dbReference>
<dbReference type="GO" id="GO:0051782">
    <property type="term" value="P:negative regulation of cell division"/>
    <property type="evidence" value="ECO:0007669"/>
    <property type="project" value="TreeGrafter"/>
</dbReference>
<dbReference type="SUPFAM" id="SSF52540">
    <property type="entry name" value="P-loop containing nucleoside triphosphate hydrolases"/>
    <property type="match status" value="1"/>
</dbReference>
<protein>
    <submittedName>
        <fullName evidence="3">Cobyrinic acid a,c-diamide synthase</fullName>
    </submittedName>
</protein>
<sequence length="333" mass="36219">MIRVGNRFQGRDRRRADAGSGGFVAFHSVWNDGMQKVNAKPPVKIGMRRALKAASKNAASQASSKDRRSVRAISVSSGKGGVGKSSVVVNLAIAFDRLGQRVLIIDGDLGLANIHVLLGLSPQYSIRDVLEGRRTLEEVLIAGPGKIRILPAISGKRTLTRFTDEQKLIFLEMLDGLETEIDVLLIDTGAGISDTVLYFNLAAQEKIIVVNSDPASIADAYTLIETLYTKYRERHFGVLANGVRGARAGKDIFSRLCKAADHLLDGLSLDYLGSIPHDPCIHQAVIEQRPVMEAFPEAPSAAAFMRVAEGIRKAAPNTNHGTIRFFRKHILNA</sequence>
<dbReference type="GO" id="GO:0005829">
    <property type="term" value="C:cytosol"/>
    <property type="evidence" value="ECO:0007669"/>
    <property type="project" value="TreeGrafter"/>
</dbReference>
<dbReference type="EMBL" id="CP000478">
    <property type="protein sequence ID" value="ABK17074.1"/>
    <property type="molecule type" value="Genomic_DNA"/>
</dbReference>
<dbReference type="Pfam" id="PF10609">
    <property type="entry name" value="ParA"/>
    <property type="match status" value="1"/>
</dbReference>
<dbReference type="PANTHER" id="PTHR43384:SF4">
    <property type="entry name" value="CELLULOSE BIOSYNTHESIS PROTEIN BCSQ-RELATED"/>
    <property type="match status" value="1"/>
</dbReference>
<dbReference type="InterPro" id="IPR033875">
    <property type="entry name" value="FlhG"/>
</dbReference>
<dbReference type="PANTHER" id="PTHR43384">
    <property type="entry name" value="SEPTUM SITE-DETERMINING PROTEIN MIND HOMOLOG, CHLOROPLASTIC-RELATED"/>
    <property type="match status" value="1"/>
</dbReference>
<evidence type="ECO:0000256" key="2">
    <source>
        <dbReference type="ARBA" id="ARBA00022840"/>
    </source>
</evidence>
<gene>
    <name evidence="3" type="ordered locus">Sfum_1383</name>
</gene>
<organism evidence="3 4">
    <name type="scientific">Syntrophobacter fumaroxidans (strain DSM 10017 / MPOB)</name>
    <dbReference type="NCBI Taxonomy" id="335543"/>
    <lineage>
        <taxon>Bacteria</taxon>
        <taxon>Pseudomonadati</taxon>
        <taxon>Thermodesulfobacteriota</taxon>
        <taxon>Syntrophobacteria</taxon>
        <taxon>Syntrophobacterales</taxon>
        <taxon>Syntrophobacteraceae</taxon>
        <taxon>Syntrophobacter</taxon>
    </lineage>
</organism>
<dbReference type="Proteomes" id="UP000001784">
    <property type="component" value="Chromosome"/>
</dbReference>
<dbReference type="eggNOG" id="COG0455">
    <property type="taxonomic scope" value="Bacteria"/>
</dbReference>
<keyword evidence="2" id="KW-0067">ATP-binding</keyword>
<dbReference type="KEGG" id="sfu:Sfum_1383"/>
<dbReference type="InParanoid" id="A0LI22"/>
<dbReference type="InterPro" id="IPR050625">
    <property type="entry name" value="ParA/MinD_ATPase"/>
</dbReference>
<dbReference type="InterPro" id="IPR033756">
    <property type="entry name" value="YlxH/NBP35"/>
</dbReference>
<dbReference type="GO" id="GO:0016887">
    <property type="term" value="F:ATP hydrolysis activity"/>
    <property type="evidence" value="ECO:0007669"/>
    <property type="project" value="TreeGrafter"/>
</dbReference>
<evidence type="ECO:0000313" key="3">
    <source>
        <dbReference type="EMBL" id="ABK17074.1"/>
    </source>
</evidence>
<dbReference type="HOGENOM" id="CLU_037612_0_0_7"/>
<keyword evidence="1" id="KW-0547">Nucleotide-binding</keyword>
<proteinExistence type="predicted"/>
<dbReference type="STRING" id="335543.Sfum_1383"/>
<reference evidence="3 4" key="1">
    <citation type="submission" date="2006-10" db="EMBL/GenBank/DDBJ databases">
        <title>Complete sequence of Syntrophobacter fumaroxidans MPOB.</title>
        <authorList>
            <consortium name="US DOE Joint Genome Institute"/>
            <person name="Copeland A."/>
            <person name="Lucas S."/>
            <person name="Lapidus A."/>
            <person name="Barry K."/>
            <person name="Detter J.C."/>
            <person name="Glavina del Rio T."/>
            <person name="Hammon N."/>
            <person name="Israni S."/>
            <person name="Pitluck S."/>
            <person name="Goltsman E.G."/>
            <person name="Martinez M."/>
            <person name="Schmutz J."/>
            <person name="Larimer F."/>
            <person name="Land M."/>
            <person name="Hauser L."/>
            <person name="Kyrpides N."/>
            <person name="Kim E."/>
            <person name="Boone D.R."/>
            <person name="Brockman F."/>
            <person name="Culley D."/>
            <person name="Ferry J."/>
            <person name="Gunsalus R."/>
            <person name="McInerney M.J."/>
            <person name="Morrison M."/>
            <person name="Plugge C."/>
            <person name="Rohlin L."/>
            <person name="Scholten J."/>
            <person name="Sieber J."/>
            <person name="Stams A.J.M."/>
            <person name="Worm P."/>
            <person name="Henstra A.M."/>
            <person name="Richardson P."/>
        </authorList>
    </citation>
    <scope>NUCLEOTIDE SEQUENCE [LARGE SCALE GENOMIC DNA]</scope>
    <source>
        <strain evidence="4">DSM 10017 / MPOB</strain>
    </source>
</reference>
<accession>A0LI22</accession>
<keyword evidence="4" id="KW-1185">Reference proteome</keyword>
<dbReference type="AlphaFoldDB" id="A0LI22"/>
<evidence type="ECO:0000256" key="1">
    <source>
        <dbReference type="ARBA" id="ARBA00022741"/>
    </source>
</evidence>
<evidence type="ECO:0000313" key="4">
    <source>
        <dbReference type="Proteomes" id="UP000001784"/>
    </source>
</evidence>
<dbReference type="GO" id="GO:0009898">
    <property type="term" value="C:cytoplasmic side of plasma membrane"/>
    <property type="evidence" value="ECO:0007669"/>
    <property type="project" value="TreeGrafter"/>
</dbReference>
<name>A0LI22_SYNFM</name>